<dbReference type="InterPro" id="IPR036909">
    <property type="entry name" value="Cyt_c-like_dom_sf"/>
</dbReference>
<sequence length="80" mass="9007">MHRMPHSLWNGGKVGPDLSEEGLVGHSEHWLIVQFLNSKAHFPASLMPDFTSLTKAQQHDLAQYVSSLGRKDWPDPTKSQ</sequence>
<dbReference type="GO" id="GO:0020037">
    <property type="term" value="F:heme binding"/>
    <property type="evidence" value="ECO:0007669"/>
    <property type="project" value="InterPro"/>
</dbReference>
<dbReference type="Gene3D" id="1.10.760.10">
    <property type="entry name" value="Cytochrome c-like domain"/>
    <property type="match status" value="1"/>
</dbReference>
<dbReference type="SUPFAM" id="SSF46626">
    <property type="entry name" value="Cytochrome c"/>
    <property type="match status" value="1"/>
</dbReference>
<dbReference type="GO" id="GO:0009055">
    <property type="term" value="F:electron transfer activity"/>
    <property type="evidence" value="ECO:0007669"/>
    <property type="project" value="InterPro"/>
</dbReference>
<organism evidence="1">
    <name type="scientific">mine drainage metagenome</name>
    <dbReference type="NCBI Taxonomy" id="410659"/>
    <lineage>
        <taxon>unclassified sequences</taxon>
        <taxon>metagenomes</taxon>
        <taxon>ecological metagenomes</taxon>
    </lineage>
</organism>
<comment type="caution">
    <text evidence="1">The sequence shown here is derived from an EMBL/GenBank/DDBJ whole genome shotgun (WGS) entry which is preliminary data.</text>
</comment>
<dbReference type="AlphaFoldDB" id="T1AB15"/>
<reference evidence="1" key="1">
    <citation type="submission" date="2013-08" db="EMBL/GenBank/DDBJ databases">
        <authorList>
            <person name="Mendez C."/>
            <person name="Richter M."/>
            <person name="Ferrer M."/>
            <person name="Sanchez J."/>
        </authorList>
    </citation>
    <scope>NUCLEOTIDE SEQUENCE</scope>
</reference>
<name>T1AB15_9ZZZZ</name>
<protein>
    <submittedName>
        <fullName evidence="1">Cytochrome b/b6</fullName>
    </submittedName>
</protein>
<evidence type="ECO:0000313" key="1">
    <source>
        <dbReference type="EMBL" id="EQD54222.1"/>
    </source>
</evidence>
<reference evidence="1" key="2">
    <citation type="journal article" date="2014" name="ISME J.">
        <title>Microbial stratification in low pH oxic and suboxic macroscopic growths along an acid mine drainage.</title>
        <authorList>
            <person name="Mendez-Garcia C."/>
            <person name="Mesa V."/>
            <person name="Sprenger R.R."/>
            <person name="Richter M."/>
            <person name="Diez M.S."/>
            <person name="Solano J."/>
            <person name="Bargiela R."/>
            <person name="Golyshina O.V."/>
            <person name="Manteca A."/>
            <person name="Ramos J.L."/>
            <person name="Gallego J.R."/>
            <person name="Llorente I."/>
            <person name="Martins Dos Santos V.A."/>
            <person name="Jensen O.N."/>
            <person name="Pelaez A.I."/>
            <person name="Sanchez J."/>
            <person name="Ferrer M."/>
        </authorList>
    </citation>
    <scope>NUCLEOTIDE SEQUENCE</scope>
</reference>
<dbReference type="EMBL" id="AUZY01006474">
    <property type="protein sequence ID" value="EQD54222.1"/>
    <property type="molecule type" value="Genomic_DNA"/>
</dbReference>
<accession>T1AB15</accession>
<gene>
    <name evidence="1" type="ORF">B1B_09782</name>
</gene>
<proteinExistence type="predicted"/>